<protein>
    <submittedName>
        <fullName evidence="5">Helix-turn-helix transcriptional regulator</fullName>
    </submittedName>
</protein>
<dbReference type="Pfam" id="PF01638">
    <property type="entry name" value="HxlR"/>
    <property type="match status" value="1"/>
</dbReference>
<dbReference type="GO" id="GO:0003677">
    <property type="term" value="F:DNA binding"/>
    <property type="evidence" value="ECO:0007669"/>
    <property type="project" value="UniProtKB-KW"/>
</dbReference>
<gene>
    <name evidence="5" type="ORF">KHC33_05945</name>
</gene>
<dbReference type="InterPro" id="IPR036390">
    <property type="entry name" value="WH_DNA-bd_sf"/>
</dbReference>
<evidence type="ECO:0000313" key="6">
    <source>
        <dbReference type="Proteomes" id="UP000680656"/>
    </source>
</evidence>
<organism evidence="5 6">
    <name type="scientific">Methanospirillum purgamenti</name>
    <dbReference type="NCBI Taxonomy" id="2834276"/>
    <lineage>
        <taxon>Archaea</taxon>
        <taxon>Methanobacteriati</taxon>
        <taxon>Methanobacteriota</taxon>
        <taxon>Stenosarchaea group</taxon>
        <taxon>Methanomicrobia</taxon>
        <taxon>Methanomicrobiales</taxon>
        <taxon>Methanospirillaceae</taxon>
        <taxon>Methanospirillum</taxon>
    </lineage>
</organism>
<evidence type="ECO:0000259" key="4">
    <source>
        <dbReference type="PROSITE" id="PS51118"/>
    </source>
</evidence>
<dbReference type="KEGG" id="mrtj:KHC33_05945"/>
<dbReference type="Gene3D" id="1.10.10.10">
    <property type="entry name" value="Winged helix-like DNA-binding domain superfamily/Winged helix DNA-binding domain"/>
    <property type="match status" value="1"/>
</dbReference>
<dbReference type="InterPro" id="IPR036388">
    <property type="entry name" value="WH-like_DNA-bd_sf"/>
</dbReference>
<dbReference type="Proteomes" id="UP000680656">
    <property type="component" value="Chromosome"/>
</dbReference>
<reference evidence="5 6" key="1">
    <citation type="submission" date="2021-05" db="EMBL/GenBank/DDBJ databases">
        <title>A novel Methanospirillum isolate from a pyrite-forming mixed culture.</title>
        <authorList>
            <person name="Bunk B."/>
            <person name="Sproer C."/>
            <person name="Spring S."/>
            <person name="Pester M."/>
        </authorList>
    </citation>
    <scope>NUCLEOTIDE SEQUENCE [LARGE SCALE GENOMIC DNA]</scope>
    <source>
        <strain evidence="5 6">J.3.6.1-F.2.7.3</strain>
    </source>
</reference>
<keyword evidence="3" id="KW-0804">Transcription</keyword>
<dbReference type="InterPro" id="IPR002577">
    <property type="entry name" value="HTH_HxlR"/>
</dbReference>
<dbReference type="PANTHER" id="PTHR33204:SF29">
    <property type="entry name" value="TRANSCRIPTIONAL REGULATOR"/>
    <property type="match status" value="1"/>
</dbReference>
<dbReference type="GeneID" id="65567880"/>
<feature type="domain" description="HTH hxlR-type" evidence="4">
    <location>
        <begin position="9"/>
        <end position="107"/>
    </location>
</feature>
<evidence type="ECO:0000313" key="5">
    <source>
        <dbReference type="EMBL" id="QVV90034.1"/>
    </source>
</evidence>
<dbReference type="RefSeq" id="WP_214420811.1">
    <property type="nucleotide sequence ID" value="NZ_CP075546.1"/>
</dbReference>
<evidence type="ECO:0000256" key="2">
    <source>
        <dbReference type="ARBA" id="ARBA00023125"/>
    </source>
</evidence>
<evidence type="ECO:0000256" key="1">
    <source>
        <dbReference type="ARBA" id="ARBA00023015"/>
    </source>
</evidence>
<dbReference type="AlphaFoldDB" id="A0A8E7B133"/>
<sequence>MNEKNQYHCPVEAALAVIGGKWKALIIWQLKSGTLRFTQIMDHLPMVSPRMLTKQLRELEDDGVIMRVMYPEVPPRVEYSLTPLGISVIPVLESLCSWGSEYLLHTGSSIPEKNCKNK</sequence>
<dbReference type="PANTHER" id="PTHR33204">
    <property type="entry name" value="TRANSCRIPTIONAL REGULATOR, MARR FAMILY"/>
    <property type="match status" value="1"/>
</dbReference>
<dbReference type="EMBL" id="CP075546">
    <property type="protein sequence ID" value="QVV90034.1"/>
    <property type="molecule type" value="Genomic_DNA"/>
</dbReference>
<keyword evidence="2" id="KW-0238">DNA-binding</keyword>
<keyword evidence="1" id="KW-0805">Transcription regulation</keyword>
<dbReference type="SUPFAM" id="SSF46785">
    <property type="entry name" value="Winged helix' DNA-binding domain"/>
    <property type="match status" value="1"/>
</dbReference>
<evidence type="ECO:0000256" key="3">
    <source>
        <dbReference type="ARBA" id="ARBA00023163"/>
    </source>
</evidence>
<proteinExistence type="predicted"/>
<keyword evidence="6" id="KW-1185">Reference proteome</keyword>
<name>A0A8E7B133_9EURY</name>
<dbReference type="PROSITE" id="PS51118">
    <property type="entry name" value="HTH_HXLR"/>
    <property type="match status" value="1"/>
</dbReference>
<accession>A0A8E7B133</accession>